<organism evidence="1 2">
    <name type="scientific">Faecalibacterium prausnitzii</name>
    <dbReference type="NCBI Taxonomy" id="853"/>
    <lineage>
        <taxon>Bacteria</taxon>
        <taxon>Bacillati</taxon>
        <taxon>Bacillota</taxon>
        <taxon>Clostridia</taxon>
        <taxon>Eubacteriales</taxon>
        <taxon>Oscillospiraceae</taxon>
        <taxon>Faecalibacterium</taxon>
    </lineage>
</organism>
<evidence type="ECO:0000313" key="1">
    <source>
        <dbReference type="EMBL" id="PDX73157.1"/>
    </source>
</evidence>
<protein>
    <submittedName>
        <fullName evidence="1">Uncharacterized protein</fullName>
    </submittedName>
</protein>
<accession>A0A2A7A228</accession>
<sequence length="67" mass="6795">MPSAYALGIISGIGFLFGIQKSLRAFLNPLFTGGVVKANGICSAAFCESAALRAGACSPLGELSRSD</sequence>
<reference evidence="1 2" key="1">
    <citation type="journal article" date="2017" name="Front. Microbiol.">
        <title>New Insights into the Diversity of the Genus Faecalibacterium.</title>
        <authorList>
            <person name="Benevides L."/>
            <person name="Burman S."/>
            <person name="Martin R."/>
            <person name="Robert V."/>
            <person name="Thomas M."/>
            <person name="Miquel S."/>
            <person name="Chain F."/>
            <person name="Sokol H."/>
            <person name="Bermudez-Humaran L.G."/>
            <person name="Morrison M."/>
            <person name="Langella P."/>
            <person name="Azevedo V.A."/>
            <person name="Chatel J.M."/>
            <person name="Soares S."/>
        </authorList>
    </citation>
    <scope>NUCLEOTIDE SEQUENCE [LARGE SCALE GENOMIC DNA]</scope>
    <source>
        <strain evidence="1 2">CNCM I 4546</strain>
    </source>
</reference>
<comment type="caution">
    <text evidence="1">The sequence shown here is derived from an EMBL/GenBank/DDBJ whole genome shotgun (WGS) entry which is preliminary data.</text>
</comment>
<proteinExistence type="predicted"/>
<gene>
    <name evidence="1" type="ORF">CGS55_05210</name>
</gene>
<dbReference type="EMBL" id="NMTV01000034">
    <property type="protein sequence ID" value="PDX73157.1"/>
    <property type="molecule type" value="Genomic_DNA"/>
</dbReference>
<evidence type="ECO:0000313" key="2">
    <source>
        <dbReference type="Proteomes" id="UP000219901"/>
    </source>
</evidence>
<name>A0A2A7A228_9FIRM</name>
<dbReference type="Proteomes" id="UP000219901">
    <property type="component" value="Unassembled WGS sequence"/>
</dbReference>
<dbReference type="AlphaFoldDB" id="A0A2A7A228"/>